<dbReference type="Pfam" id="PF08240">
    <property type="entry name" value="ADH_N"/>
    <property type="match status" value="1"/>
</dbReference>
<dbReference type="CDD" id="cd08267">
    <property type="entry name" value="MDR1"/>
    <property type="match status" value="1"/>
</dbReference>
<dbReference type="EMBL" id="RCCP01000003">
    <property type="protein sequence ID" value="RLJ86569.1"/>
    <property type="molecule type" value="Genomic_DNA"/>
</dbReference>
<dbReference type="OrthoDB" id="9792162at2"/>
<dbReference type="GO" id="GO:0016491">
    <property type="term" value="F:oxidoreductase activity"/>
    <property type="evidence" value="ECO:0007669"/>
    <property type="project" value="InterPro"/>
</dbReference>
<organism evidence="2 3">
    <name type="scientific">Planococcus citreus</name>
    <dbReference type="NCBI Taxonomy" id="1373"/>
    <lineage>
        <taxon>Bacteria</taxon>
        <taxon>Bacillati</taxon>
        <taxon>Bacillota</taxon>
        <taxon>Bacilli</taxon>
        <taxon>Bacillales</taxon>
        <taxon>Caryophanaceae</taxon>
        <taxon>Planococcus</taxon>
    </lineage>
</organism>
<proteinExistence type="predicted"/>
<dbReference type="PANTHER" id="PTHR44013:SF1">
    <property type="entry name" value="ZINC-TYPE ALCOHOL DEHYDROGENASE-LIKE PROTEIN C16A3.02C"/>
    <property type="match status" value="1"/>
</dbReference>
<evidence type="ECO:0000313" key="2">
    <source>
        <dbReference type="EMBL" id="RLJ86569.1"/>
    </source>
</evidence>
<dbReference type="InterPro" id="IPR036291">
    <property type="entry name" value="NAD(P)-bd_dom_sf"/>
</dbReference>
<dbReference type="SUPFAM" id="SSF50129">
    <property type="entry name" value="GroES-like"/>
    <property type="match status" value="1"/>
</dbReference>
<dbReference type="SMART" id="SM00829">
    <property type="entry name" value="PKS_ER"/>
    <property type="match status" value="1"/>
</dbReference>
<dbReference type="AlphaFoldDB" id="A0A497YH02"/>
<dbReference type="Pfam" id="PF13602">
    <property type="entry name" value="ADH_zinc_N_2"/>
    <property type="match status" value="1"/>
</dbReference>
<dbReference type="InterPro" id="IPR020843">
    <property type="entry name" value="ER"/>
</dbReference>
<dbReference type="RefSeq" id="WP_121300340.1">
    <property type="nucleotide sequence ID" value="NZ_RCCP01000003.1"/>
</dbReference>
<name>A0A497YH02_9BACL</name>
<keyword evidence="3" id="KW-1185">Reference proteome</keyword>
<dbReference type="Gene3D" id="3.40.50.720">
    <property type="entry name" value="NAD(P)-binding Rossmann-like Domain"/>
    <property type="match status" value="1"/>
</dbReference>
<protein>
    <submittedName>
        <fullName evidence="2">NADPH2:quinone reductase</fullName>
    </submittedName>
</protein>
<comment type="caution">
    <text evidence="2">The sequence shown here is derived from an EMBL/GenBank/DDBJ whole genome shotgun (WGS) entry which is preliminary data.</text>
</comment>
<sequence>MKASVHETYGPPEVMVLKEVKKPSPKEDEVLIKVHATTVTSGDCKVRRADPFAVRLFFGFKKPRIGILGSELSGEVEATGKDIKSFKKGDLVVGGTNTKLGANAEYVCIKEKGAIAIKPVNMTFEEAASVPFGATTALFFLRDKGHIRKGQKVLIYGASGSVGTYAVQLAKIFGTEVTAVCSGKNIELVKSLGADYAIDYTLEDFTDSAKFYDMIFDTVGKTSFAQCKRVMTEKGIYLATVAGVPQFAQMFSTSIRGGKKLISGLAPMHKKDLLFLNELIEAGKLKSVIDRSYPLDRMAEAHRYVETGHKRGNVVINVIRPDELAAVSD</sequence>
<feature type="domain" description="Enoyl reductase (ER)" evidence="1">
    <location>
        <begin position="10"/>
        <end position="316"/>
    </location>
</feature>
<reference evidence="2 3" key="1">
    <citation type="submission" date="2018-10" db="EMBL/GenBank/DDBJ databases">
        <title>Genomic Encyclopedia of Type Strains, Phase IV (KMG-IV): sequencing the most valuable type-strain genomes for metagenomic binning, comparative biology and taxonomic classification.</title>
        <authorList>
            <person name="Goeker M."/>
        </authorList>
    </citation>
    <scope>NUCLEOTIDE SEQUENCE [LARGE SCALE GENOMIC DNA]</scope>
    <source>
        <strain evidence="2 3">DSM 20549</strain>
    </source>
</reference>
<dbReference type="PANTHER" id="PTHR44013">
    <property type="entry name" value="ZINC-TYPE ALCOHOL DEHYDROGENASE-LIKE PROTEIN C16A3.02C"/>
    <property type="match status" value="1"/>
</dbReference>
<evidence type="ECO:0000313" key="3">
    <source>
        <dbReference type="Proteomes" id="UP000280791"/>
    </source>
</evidence>
<accession>A0A497YH02</accession>
<dbReference type="Proteomes" id="UP000280791">
    <property type="component" value="Unassembled WGS sequence"/>
</dbReference>
<dbReference type="Gene3D" id="3.90.180.10">
    <property type="entry name" value="Medium-chain alcohol dehydrogenases, catalytic domain"/>
    <property type="match status" value="1"/>
</dbReference>
<dbReference type="InterPro" id="IPR011032">
    <property type="entry name" value="GroES-like_sf"/>
</dbReference>
<dbReference type="SUPFAM" id="SSF51735">
    <property type="entry name" value="NAD(P)-binding Rossmann-fold domains"/>
    <property type="match status" value="1"/>
</dbReference>
<dbReference type="InterPro" id="IPR052733">
    <property type="entry name" value="Chloroplast_QOR"/>
</dbReference>
<dbReference type="InterPro" id="IPR013154">
    <property type="entry name" value="ADH-like_N"/>
</dbReference>
<gene>
    <name evidence="2" type="ORF">DFR62_2171</name>
</gene>
<evidence type="ECO:0000259" key="1">
    <source>
        <dbReference type="SMART" id="SM00829"/>
    </source>
</evidence>